<dbReference type="PANTHER" id="PTHR33048:SF47">
    <property type="entry name" value="INTEGRAL MEMBRANE PROTEIN-RELATED"/>
    <property type="match status" value="1"/>
</dbReference>
<evidence type="ECO:0000256" key="6">
    <source>
        <dbReference type="SAM" id="Phobius"/>
    </source>
</evidence>
<evidence type="ECO:0000256" key="3">
    <source>
        <dbReference type="ARBA" id="ARBA00022989"/>
    </source>
</evidence>
<comment type="caution">
    <text evidence="8">The sequence shown here is derived from an EMBL/GenBank/DDBJ whole genome shotgun (WGS) entry which is preliminary data.</text>
</comment>
<comment type="subcellular location">
    <subcellularLocation>
        <location evidence="1">Membrane</location>
        <topology evidence="1">Multi-pass membrane protein</topology>
    </subcellularLocation>
</comment>
<evidence type="ECO:0000256" key="2">
    <source>
        <dbReference type="ARBA" id="ARBA00022692"/>
    </source>
</evidence>
<keyword evidence="3 6" id="KW-1133">Transmembrane helix</keyword>
<evidence type="ECO:0000313" key="8">
    <source>
        <dbReference type="EMBL" id="CAF9917339.1"/>
    </source>
</evidence>
<dbReference type="EMBL" id="CAJPDS010000019">
    <property type="protein sequence ID" value="CAF9917339.1"/>
    <property type="molecule type" value="Genomic_DNA"/>
</dbReference>
<evidence type="ECO:0000256" key="4">
    <source>
        <dbReference type="ARBA" id="ARBA00023136"/>
    </source>
</evidence>
<evidence type="ECO:0000259" key="7">
    <source>
        <dbReference type="Pfam" id="PF20684"/>
    </source>
</evidence>
<dbReference type="InterPro" id="IPR049326">
    <property type="entry name" value="Rhodopsin_dom_fungi"/>
</dbReference>
<feature type="domain" description="Rhodopsin" evidence="7">
    <location>
        <begin position="1"/>
        <end position="80"/>
    </location>
</feature>
<keyword evidence="2 6" id="KW-0812">Transmembrane</keyword>
<protein>
    <recommendedName>
        <fullName evidence="7">Rhodopsin domain-containing protein</fullName>
    </recommendedName>
</protein>
<dbReference type="Pfam" id="PF20684">
    <property type="entry name" value="Fung_rhodopsin"/>
    <property type="match status" value="1"/>
</dbReference>
<feature type="transmembrane region" description="Helical" evidence="6">
    <location>
        <begin position="21"/>
        <end position="42"/>
    </location>
</feature>
<evidence type="ECO:0000256" key="5">
    <source>
        <dbReference type="ARBA" id="ARBA00038359"/>
    </source>
</evidence>
<reference evidence="8" key="1">
    <citation type="submission" date="2021-03" db="EMBL/GenBank/DDBJ databases">
        <authorList>
            <person name="Tagirdzhanova G."/>
        </authorList>
    </citation>
    <scope>NUCLEOTIDE SEQUENCE</scope>
</reference>
<dbReference type="GO" id="GO:0016020">
    <property type="term" value="C:membrane"/>
    <property type="evidence" value="ECO:0007669"/>
    <property type="project" value="UniProtKB-SubCell"/>
</dbReference>
<keyword evidence="4 6" id="KW-0472">Membrane</keyword>
<dbReference type="AlphaFoldDB" id="A0A8H3F5C1"/>
<sequence>MLLTIPILLLWGVKISLQRKLALGTILCLSVFTMIICIVRISGGNTTNGQVDSAWVIFWLQVEAAVAVIIVSVTAYRMLFIAETQQYRDSPPQQIETAASRARFWNRTDRTTTRSNGLPSIPAPTLSKVRSWVKRSEGGKEAYTARSDDSEFVPLSDLDDKRGSINRQDTNFV</sequence>
<name>A0A8H3F5C1_9LECA</name>
<keyword evidence="9" id="KW-1185">Reference proteome</keyword>
<evidence type="ECO:0000256" key="1">
    <source>
        <dbReference type="ARBA" id="ARBA00004141"/>
    </source>
</evidence>
<dbReference type="OrthoDB" id="444631at2759"/>
<dbReference type="Proteomes" id="UP000664521">
    <property type="component" value="Unassembled WGS sequence"/>
</dbReference>
<comment type="similarity">
    <text evidence="5">Belongs to the SAT4 family.</text>
</comment>
<proteinExistence type="inferred from homology"/>
<dbReference type="PANTHER" id="PTHR33048">
    <property type="entry name" value="PTH11-LIKE INTEGRAL MEMBRANE PROTEIN (AFU_ORTHOLOGUE AFUA_5G11245)"/>
    <property type="match status" value="1"/>
</dbReference>
<evidence type="ECO:0000313" key="9">
    <source>
        <dbReference type="Proteomes" id="UP000664521"/>
    </source>
</evidence>
<feature type="transmembrane region" description="Helical" evidence="6">
    <location>
        <begin position="54"/>
        <end position="79"/>
    </location>
</feature>
<organism evidence="8 9">
    <name type="scientific">Heterodermia speciosa</name>
    <dbReference type="NCBI Taxonomy" id="116794"/>
    <lineage>
        <taxon>Eukaryota</taxon>
        <taxon>Fungi</taxon>
        <taxon>Dikarya</taxon>
        <taxon>Ascomycota</taxon>
        <taxon>Pezizomycotina</taxon>
        <taxon>Lecanoromycetes</taxon>
        <taxon>OSLEUM clade</taxon>
        <taxon>Lecanoromycetidae</taxon>
        <taxon>Caliciales</taxon>
        <taxon>Physciaceae</taxon>
        <taxon>Heterodermia</taxon>
    </lineage>
</organism>
<gene>
    <name evidence="8" type="ORF">HETSPECPRED_003214</name>
</gene>
<accession>A0A8H3F5C1</accession>
<dbReference type="InterPro" id="IPR052337">
    <property type="entry name" value="SAT4-like"/>
</dbReference>